<evidence type="ECO:0000313" key="2">
    <source>
        <dbReference type="Proteomes" id="UP000219182"/>
    </source>
</evidence>
<evidence type="ECO:0008006" key="3">
    <source>
        <dbReference type="Google" id="ProtNLM"/>
    </source>
</evidence>
<dbReference type="Proteomes" id="UP000219182">
    <property type="component" value="Unassembled WGS sequence"/>
</dbReference>
<name>A0A2A6FFP3_9HYPH</name>
<gene>
    <name evidence="1" type="ORF">CN311_13895</name>
</gene>
<accession>A0A2A6FFP3</accession>
<comment type="caution">
    <text evidence="1">The sequence shown here is derived from an EMBL/GenBank/DDBJ whole genome shotgun (WGS) entry which is preliminary data.</text>
</comment>
<organism evidence="1 2">
    <name type="scientific">Mesorhizobium sanjuanii</name>
    <dbReference type="NCBI Taxonomy" id="2037900"/>
    <lineage>
        <taxon>Bacteria</taxon>
        <taxon>Pseudomonadati</taxon>
        <taxon>Pseudomonadota</taxon>
        <taxon>Alphaproteobacteria</taxon>
        <taxon>Hyphomicrobiales</taxon>
        <taxon>Phyllobacteriaceae</taxon>
        <taxon>Mesorhizobium</taxon>
    </lineage>
</organism>
<protein>
    <recommendedName>
        <fullName evidence="3">DUF551 domain-containing protein</fullName>
    </recommendedName>
</protein>
<reference evidence="1 2" key="1">
    <citation type="submission" date="2017-09" db="EMBL/GenBank/DDBJ databases">
        <title>Mesorhizobum sanjuanii sp. nov. isolated from nodules of Lotus tenuis in saline-alkaline lowlands of Flooding Pampa.</title>
        <authorList>
            <person name="Sannazzaro A.I."/>
            <person name="Torres Tejerizo G.A."/>
            <person name="Fontana F."/>
            <person name="Cumpa Velazquez L.M."/>
            <person name="Hansen L."/>
            <person name="Pistorio M."/>
            <person name="Estrella M.J."/>
        </authorList>
    </citation>
    <scope>NUCLEOTIDE SEQUENCE [LARGE SCALE GENOMIC DNA]</scope>
    <source>
        <strain evidence="1 2">BSA136</strain>
    </source>
</reference>
<evidence type="ECO:0000313" key="1">
    <source>
        <dbReference type="EMBL" id="PDQ20506.1"/>
    </source>
</evidence>
<dbReference type="AlphaFoldDB" id="A0A2A6FFP3"/>
<dbReference type="EMBL" id="NWQG01000080">
    <property type="protein sequence ID" value="PDQ20506.1"/>
    <property type="molecule type" value="Genomic_DNA"/>
</dbReference>
<dbReference type="RefSeq" id="WP_097574324.1">
    <property type="nucleotide sequence ID" value="NZ_NWQG01000080.1"/>
</dbReference>
<sequence length="67" mass="7608">MAARQPIETAPKDGSKVTVYWKDSNGVINESIAQYRDAGWWTYIDSDTQKRVEPTSWRPTSGDSDDE</sequence>
<proteinExistence type="predicted"/>
<keyword evidence="2" id="KW-1185">Reference proteome</keyword>